<gene>
    <name evidence="2" type="ORF">BDK51DRAFT_26343</name>
</gene>
<keyword evidence="3" id="KW-1185">Reference proteome</keyword>
<sequence length="424" mass="46228">MSKRNNLFQSVLEKVKADVTADGHPGRSTNQNCNSGLRLRGSQSWTPKHRSRKTGLLKPHIPSRLSSSPLTLPMAAPHPATMAATPSASIPDSVSETPDFSVLADNSFPVLQTLTLKNPDDYGDLEGSLLESFSLYHVCTRTNDNICSHQQGPPHHGLTRAYELALGLLRSDYVLAHLRETFTDPPPLFNDYARSVLDRGFSIILSNNTNTQATGSHSPPPDGTKYGLPINHVILAKKDVETFLPRTPASAWTPADLRAIFTIAWWMTHELCHAVGSSLYAAHAIKDHLTPRNIIPFTRVSYAKTTMAPDGDIMVLGGERGYWIEEKLGGVLRCVLAEGTSDVVEEVLLDCAGNGVYFGVPDAVIADWVARAGPQMRVKKIVIEAPPTPLPLARRERIKGRAPPTLPNLVTFIPKSVGRGHVKA</sequence>
<evidence type="ECO:0000313" key="3">
    <source>
        <dbReference type="Proteomes" id="UP000269721"/>
    </source>
</evidence>
<reference evidence="3" key="1">
    <citation type="journal article" date="2018" name="Nat. Microbiol.">
        <title>Leveraging single-cell genomics to expand the fungal tree of life.</title>
        <authorList>
            <person name="Ahrendt S.R."/>
            <person name="Quandt C.A."/>
            <person name="Ciobanu D."/>
            <person name="Clum A."/>
            <person name="Salamov A."/>
            <person name="Andreopoulos B."/>
            <person name="Cheng J.F."/>
            <person name="Woyke T."/>
            <person name="Pelin A."/>
            <person name="Henrissat B."/>
            <person name="Reynolds N.K."/>
            <person name="Benny G.L."/>
            <person name="Smith M.E."/>
            <person name="James T.Y."/>
            <person name="Grigoriev I.V."/>
        </authorList>
    </citation>
    <scope>NUCLEOTIDE SEQUENCE [LARGE SCALE GENOMIC DNA]</scope>
</reference>
<dbReference type="OrthoDB" id="5593907at2759"/>
<feature type="compositionally biased region" description="Low complexity" evidence="1">
    <location>
        <begin position="62"/>
        <end position="72"/>
    </location>
</feature>
<name>A0A4V1ISP1_9FUNG</name>
<evidence type="ECO:0000256" key="1">
    <source>
        <dbReference type="SAM" id="MobiDB-lite"/>
    </source>
</evidence>
<evidence type="ECO:0000313" key="2">
    <source>
        <dbReference type="EMBL" id="RKO94237.1"/>
    </source>
</evidence>
<feature type="compositionally biased region" description="Polar residues" evidence="1">
    <location>
        <begin position="27"/>
        <end position="46"/>
    </location>
</feature>
<dbReference type="EMBL" id="KZ993959">
    <property type="protein sequence ID" value="RKO94237.1"/>
    <property type="molecule type" value="Genomic_DNA"/>
</dbReference>
<organism evidence="2 3">
    <name type="scientific">Blyttiomyces helicus</name>
    <dbReference type="NCBI Taxonomy" id="388810"/>
    <lineage>
        <taxon>Eukaryota</taxon>
        <taxon>Fungi</taxon>
        <taxon>Fungi incertae sedis</taxon>
        <taxon>Chytridiomycota</taxon>
        <taxon>Chytridiomycota incertae sedis</taxon>
        <taxon>Chytridiomycetes</taxon>
        <taxon>Chytridiomycetes incertae sedis</taxon>
        <taxon>Blyttiomyces</taxon>
    </lineage>
</organism>
<protein>
    <submittedName>
        <fullName evidence="2">Uncharacterized protein</fullName>
    </submittedName>
</protein>
<dbReference type="AlphaFoldDB" id="A0A4V1ISP1"/>
<proteinExistence type="predicted"/>
<feature type="region of interest" description="Disordered" evidence="1">
    <location>
        <begin position="18"/>
        <end position="72"/>
    </location>
</feature>
<accession>A0A4V1ISP1</accession>
<dbReference type="Proteomes" id="UP000269721">
    <property type="component" value="Unassembled WGS sequence"/>
</dbReference>